<evidence type="ECO:0000313" key="4">
    <source>
        <dbReference type="Proteomes" id="UP001610861"/>
    </source>
</evidence>
<dbReference type="RefSeq" id="WP_397558639.1">
    <property type="nucleotide sequence ID" value="NZ_JBIQWL010000018.1"/>
</dbReference>
<evidence type="ECO:0000313" key="3">
    <source>
        <dbReference type="EMBL" id="MFH8253199.1"/>
    </source>
</evidence>
<feature type="domain" description="NADP-dependent oxidoreductase" evidence="2">
    <location>
        <begin position="44"/>
        <end position="343"/>
    </location>
</feature>
<dbReference type="PANTHER" id="PTHR43364:SF4">
    <property type="entry name" value="NAD(P)-LINKED OXIDOREDUCTASE SUPERFAMILY PROTEIN"/>
    <property type="match status" value="1"/>
</dbReference>
<reference evidence="3 4" key="1">
    <citation type="submission" date="2024-09" db="EMBL/GenBank/DDBJ databases">
        <authorList>
            <person name="Pan X."/>
        </authorList>
    </citation>
    <scope>NUCLEOTIDE SEQUENCE [LARGE SCALE GENOMIC DNA]</scope>
    <source>
        <strain evidence="3 4">B2969</strain>
    </source>
</reference>
<evidence type="ECO:0000259" key="2">
    <source>
        <dbReference type="Pfam" id="PF00248"/>
    </source>
</evidence>
<dbReference type="InterPro" id="IPR036812">
    <property type="entry name" value="NAD(P)_OxRdtase_dom_sf"/>
</dbReference>
<dbReference type="Proteomes" id="UP001610861">
    <property type="component" value="Unassembled WGS sequence"/>
</dbReference>
<evidence type="ECO:0000256" key="1">
    <source>
        <dbReference type="ARBA" id="ARBA00023002"/>
    </source>
</evidence>
<name>A0ABW7QIR8_9MICO</name>
<dbReference type="PANTHER" id="PTHR43364">
    <property type="entry name" value="NADH-SPECIFIC METHYLGLYOXAL REDUCTASE-RELATED"/>
    <property type="match status" value="1"/>
</dbReference>
<dbReference type="Gene3D" id="3.20.20.100">
    <property type="entry name" value="NADP-dependent oxidoreductase domain"/>
    <property type="match status" value="1"/>
</dbReference>
<dbReference type="SUPFAM" id="SSF51430">
    <property type="entry name" value="NAD(P)-linked oxidoreductase"/>
    <property type="match status" value="1"/>
</dbReference>
<keyword evidence="4" id="KW-1185">Reference proteome</keyword>
<organism evidence="3 4">
    <name type="scientific">Microbacterium alkaliflavum</name>
    <dbReference type="NCBI Taxonomy" id="3248839"/>
    <lineage>
        <taxon>Bacteria</taxon>
        <taxon>Bacillati</taxon>
        <taxon>Actinomycetota</taxon>
        <taxon>Actinomycetes</taxon>
        <taxon>Micrococcales</taxon>
        <taxon>Microbacteriaceae</taxon>
        <taxon>Microbacterium</taxon>
    </lineage>
</organism>
<comment type="caution">
    <text evidence="3">The sequence shown here is derived from an EMBL/GenBank/DDBJ whole genome shotgun (WGS) entry which is preliminary data.</text>
</comment>
<sequence length="352" mass="37889">MPPILSRLLPKSNRSVIVHRVASTEGNPLMKHSVLGPTGLRVSKICVGTATFGVAPSAQDAAGVVGAALDAGINFFDTADVYGSTSTFDRPGMPPASERESAEEILGRALAGRRDEVVLATKSGERKFDPDAGLSRRYVIRQVEQSLRRLHTDWIDVYYAHFPDPNTPLEQTLSAYDDLIRQGKIRHVALSNHPAWQVTEALWIADDRRLVSAPVAAQVMYSLLDRSAEKELAPACTRFGLSIVPYAPLHGGLLASLSVLDREIAGGKRYGGPGFSEDEIAVARELDRLAREWGLGMQQVSLAWLLSRPAVASVIVGAENAAELRANASAADVDLAPEQLDAVSVLTDHLTA</sequence>
<accession>A0ABW7QIR8</accession>
<dbReference type="EMBL" id="JBIQWL010000018">
    <property type="protein sequence ID" value="MFH8253199.1"/>
    <property type="molecule type" value="Genomic_DNA"/>
</dbReference>
<gene>
    <name evidence="3" type="ORF">ACH3VR_22730</name>
</gene>
<dbReference type="Pfam" id="PF00248">
    <property type="entry name" value="Aldo_ket_red"/>
    <property type="match status" value="1"/>
</dbReference>
<proteinExistence type="predicted"/>
<dbReference type="InterPro" id="IPR023210">
    <property type="entry name" value="NADP_OxRdtase_dom"/>
</dbReference>
<protein>
    <submittedName>
        <fullName evidence="3">Aldo/keto reductase</fullName>
    </submittedName>
</protein>
<dbReference type="InterPro" id="IPR050523">
    <property type="entry name" value="AKR_Detox_Biosynth"/>
</dbReference>
<keyword evidence="1" id="KW-0560">Oxidoreductase</keyword>